<reference evidence="3 4" key="1">
    <citation type="submission" date="2024-07" db="EMBL/GenBank/DDBJ databases">
        <title>Section-level genome sequencing and comparative genomics of Aspergillus sections Usti and Cavernicolus.</title>
        <authorList>
            <consortium name="Lawrence Berkeley National Laboratory"/>
            <person name="Nybo J.L."/>
            <person name="Vesth T.C."/>
            <person name="Theobald S."/>
            <person name="Frisvad J.C."/>
            <person name="Larsen T.O."/>
            <person name="Kjaerboelling I."/>
            <person name="Rothschild-Mancinelli K."/>
            <person name="Lyhne E.K."/>
            <person name="Kogle M.E."/>
            <person name="Barry K."/>
            <person name="Clum A."/>
            <person name="Na H."/>
            <person name="Ledsgaard L."/>
            <person name="Lin J."/>
            <person name="Lipzen A."/>
            <person name="Kuo A."/>
            <person name="Riley R."/>
            <person name="Mondo S."/>
            <person name="Labutti K."/>
            <person name="Haridas S."/>
            <person name="Pangalinan J."/>
            <person name="Salamov A.A."/>
            <person name="Simmons B.A."/>
            <person name="Magnuson J.K."/>
            <person name="Chen J."/>
            <person name="Drula E."/>
            <person name="Henrissat B."/>
            <person name="Wiebenga A."/>
            <person name="Lubbers R.J."/>
            <person name="Gomes A.C."/>
            <person name="Macurrencykelacurrency M.R."/>
            <person name="Stajich J."/>
            <person name="Grigoriev I.V."/>
            <person name="Mortensen U.H."/>
            <person name="De Vries R.P."/>
            <person name="Baker S.E."/>
            <person name="Andersen M.R."/>
        </authorList>
    </citation>
    <scope>NUCLEOTIDE SEQUENCE [LARGE SCALE GENOMIC DNA]</scope>
    <source>
        <strain evidence="3 4">CBS 449.75</strain>
    </source>
</reference>
<feature type="compositionally biased region" description="Basic residues" evidence="1">
    <location>
        <begin position="84"/>
        <end position="95"/>
    </location>
</feature>
<dbReference type="InterPro" id="IPR001005">
    <property type="entry name" value="SANT/Myb"/>
</dbReference>
<proteinExistence type="predicted"/>
<dbReference type="PROSITE" id="PS50090">
    <property type="entry name" value="MYB_LIKE"/>
    <property type="match status" value="1"/>
</dbReference>
<dbReference type="GeneID" id="98145210"/>
<protein>
    <recommendedName>
        <fullName evidence="2">Myb-like domain-containing protein</fullName>
    </recommendedName>
</protein>
<evidence type="ECO:0000313" key="4">
    <source>
        <dbReference type="Proteomes" id="UP001610432"/>
    </source>
</evidence>
<evidence type="ECO:0000259" key="2">
    <source>
        <dbReference type="PROSITE" id="PS50090"/>
    </source>
</evidence>
<gene>
    <name evidence="3" type="ORF">BJX67DRAFT_363969</name>
</gene>
<dbReference type="RefSeq" id="XP_070882424.1">
    <property type="nucleotide sequence ID" value="XM_071030138.1"/>
</dbReference>
<dbReference type="Proteomes" id="UP001610432">
    <property type="component" value="Unassembled WGS sequence"/>
</dbReference>
<feature type="region of interest" description="Disordered" evidence="1">
    <location>
        <begin position="14"/>
        <end position="197"/>
    </location>
</feature>
<evidence type="ECO:0000313" key="3">
    <source>
        <dbReference type="EMBL" id="KAL2863445.1"/>
    </source>
</evidence>
<feature type="compositionally biased region" description="Acidic residues" evidence="1">
    <location>
        <begin position="116"/>
        <end position="125"/>
    </location>
</feature>
<feature type="domain" description="Myb-like" evidence="2">
    <location>
        <begin position="206"/>
        <end position="259"/>
    </location>
</feature>
<accession>A0ABR4LG48</accession>
<dbReference type="CDD" id="cd00167">
    <property type="entry name" value="SANT"/>
    <property type="match status" value="1"/>
</dbReference>
<organism evidence="3 4">
    <name type="scientific">Aspergillus lucknowensis</name>
    <dbReference type="NCBI Taxonomy" id="176173"/>
    <lineage>
        <taxon>Eukaryota</taxon>
        <taxon>Fungi</taxon>
        <taxon>Dikarya</taxon>
        <taxon>Ascomycota</taxon>
        <taxon>Pezizomycotina</taxon>
        <taxon>Eurotiomycetes</taxon>
        <taxon>Eurotiomycetidae</taxon>
        <taxon>Eurotiales</taxon>
        <taxon>Aspergillaceae</taxon>
        <taxon>Aspergillus</taxon>
        <taxon>Aspergillus subgen. Nidulantes</taxon>
    </lineage>
</organism>
<sequence length="282" mass="31840">MLLPSALSCDLRRSSRFTPMRLFSTPPPSNDDSGLPGNGLLGTCRALQSLLNGSPAPSPRRARSARLQSPLDIRPTPPPPVTSSRKRRTSPKRCSSKPLSPRPSRGPNKRRRSTYEEDVEMELDPDTTPMPYDMNSYSNPSTPKRRRHLPYDLPLGLSQTDFYSLHSPPITKSPPSPERRRQNGANPPQFDPDAPLPSIEESVELAPPTDDMSWSADDDQRLVEMVLEKFQLSKRDWDECARRMGKDHASVGQRWQALVGEGNVGLRRGRRMVRSRIHKDWM</sequence>
<comment type="caution">
    <text evidence="3">The sequence shown here is derived from an EMBL/GenBank/DDBJ whole genome shotgun (WGS) entry which is preliminary data.</text>
</comment>
<keyword evidence="4" id="KW-1185">Reference proteome</keyword>
<name>A0ABR4LG48_9EURO</name>
<dbReference type="EMBL" id="JBFXLQ010000052">
    <property type="protein sequence ID" value="KAL2863445.1"/>
    <property type="molecule type" value="Genomic_DNA"/>
</dbReference>
<evidence type="ECO:0000256" key="1">
    <source>
        <dbReference type="SAM" id="MobiDB-lite"/>
    </source>
</evidence>